<dbReference type="InterPro" id="IPR005151">
    <property type="entry name" value="Tail-specific_protease"/>
</dbReference>
<dbReference type="EMBL" id="LCRM01000008">
    <property type="protein sequence ID" value="KKW36958.1"/>
    <property type="molecule type" value="Genomic_DNA"/>
</dbReference>
<organism evidence="4 5">
    <name type="scientific">Candidatus Giovannonibacteria bacterium GW2011_GWA2_53_7</name>
    <dbReference type="NCBI Taxonomy" id="1618650"/>
    <lineage>
        <taxon>Bacteria</taxon>
        <taxon>Candidatus Giovannoniibacteriota</taxon>
    </lineage>
</organism>
<dbReference type="GO" id="GO:0004175">
    <property type="term" value="F:endopeptidase activity"/>
    <property type="evidence" value="ECO:0007669"/>
    <property type="project" value="TreeGrafter"/>
</dbReference>
<feature type="region of interest" description="Disordered" evidence="1">
    <location>
        <begin position="407"/>
        <end position="429"/>
    </location>
</feature>
<reference evidence="4 5" key="1">
    <citation type="journal article" date="2015" name="Nature">
        <title>rRNA introns, odd ribosomes, and small enigmatic genomes across a large radiation of phyla.</title>
        <authorList>
            <person name="Brown C.T."/>
            <person name="Hug L.A."/>
            <person name="Thomas B.C."/>
            <person name="Sharon I."/>
            <person name="Castelle C.J."/>
            <person name="Singh A."/>
            <person name="Wilkins M.J."/>
            <person name="Williams K.H."/>
            <person name="Banfield J.F."/>
        </authorList>
    </citation>
    <scope>NUCLEOTIDE SEQUENCE [LARGE SCALE GENOMIC DNA]</scope>
</reference>
<feature type="domain" description="PDZ" evidence="2">
    <location>
        <begin position="111"/>
        <end position="190"/>
    </location>
</feature>
<dbReference type="PANTHER" id="PTHR32060:SF30">
    <property type="entry name" value="CARBOXY-TERMINAL PROCESSING PROTEASE CTPA"/>
    <property type="match status" value="1"/>
</dbReference>
<evidence type="ECO:0000259" key="3">
    <source>
        <dbReference type="SMART" id="SM00245"/>
    </source>
</evidence>
<dbReference type="CDD" id="cd06782">
    <property type="entry name" value="cpPDZ_CPP-like"/>
    <property type="match status" value="1"/>
</dbReference>
<dbReference type="GO" id="GO:0008236">
    <property type="term" value="F:serine-type peptidase activity"/>
    <property type="evidence" value="ECO:0007669"/>
    <property type="project" value="InterPro"/>
</dbReference>
<dbReference type="Gene3D" id="3.90.226.10">
    <property type="entry name" value="2-enoyl-CoA Hydratase, Chain A, domain 1"/>
    <property type="match status" value="1"/>
</dbReference>
<evidence type="ECO:0000313" key="5">
    <source>
        <dbReference type="Proteomes" id="UP000034290"/>
    </source>
</evidence>
<gene>
    <name evidence="4" type="ORF">UY81_C0008G0010</name>
</gene>
<dbReference type="Gene3D" id="3.30.750.44">
    <property type="match status" value="1"/>
</dbReference>
<keyword evidence="4" id="KW-0645">Protease</keyword>
<feature type="domain" description="Tail specific protease" evidence="3">
    <location>
        <begin position="192"/>
        <end position="398"/>
    </location>
</feature>
<proteinExistence type="predicted"/>
<dbReference type="SMART" id="SM00228">
    <property type="entry name" value="PDZ"/>
    <property type="match status" value="1"/>
</dbReference>
<dbReference type="Proteomes" id="UP000034290">
    <property type="component" value="Unassembled WGS sequence"/>
</dbReference>
<dbReference type="Pfam" id="PF03572">
    <property type="entry name" value="Peptidase_S41"/>
    <property type="match status" value="1"/>
</dbReference>
<dbReference type="InterPro" id="IPR029045">
    <property type="entry name" value="ClpP/crotonase-like_dom_sf"/>
</dbReference>
<accession>A0A0G1Y0I0</accession>
<sequence>MRKHKSFSVLPMLLLCVGLVFLPRVVMGGANPTLQMFGGVSGERSLEMKQSLQDILSLVVFSCKMVYPQPTFAECVDRVKHGVGTAFDPHSEYMSKEEFKLFEEGAQGAFGGVGMAIRKNSPTSPVIVVNVLEDTPSARVGLLAGDVISHIVGSGNVSIPTSSLKSSADAVKLLRGTPDTTVSIRVVRKGVDKPMNFTIKREVIKSVQIKGDLIQDGEKTYALIENKQFLMRNRDAFRDKYLELAKRAGGKLSGLIIRLENNPGGQLDEAYGNTELFLGEQESIILLKSNDGIEVYTPRRGPFAQPVDITNGLPILVVVNGGSASASELFSGAMKHFGRAVIAGTSRTYGKGIVQTVYPPDFLAGAAVKLTSSEYLIGSTTDWIPVQCIGVEPDILFEYPGIKNPTRPTECDQSEHVNTGGPMANPPVHRPIKDANPELYKAGVTMLEAYKAHMLPKLLAEEEKRKQLEAQ</sequence>
<dbReference type="AlphaFoldDB" id="A0A0G1Y0I0"/>
<comment type="caution">
    <text evidence="4">The sequence shown here is derived from an EMBL/GenBank/DDBJ whole genome shotgun (WGS) entry which is preliminary data.</text>
</comment>
<dbReference type="SUPFAM" id="SSF52096">
    <property type="entry name" value="ClpP/crotonase"/>
    <property type="match status" value="1"/>
</dbReference>
<dbReference type="GO" id="GO:0007165">
    <property type="term" value="P:signal transduction"/>
    <property type="evidence" value="ECO:0007669"/>
    <property type="project" value="TreeGrafter"/>
</dbReference>
<evidence type="ECO:0000313" key="4">
    <source>
        <dbReference type="EMBL" id="KKW36958.1"/>
    </source>
</evidence>
<dbReference type="Pfam" id="PF13180">
    <property type="entry name" value="PDZ_2"/>
    <property type="match status" value="1"/>
</dbReference>
<keyword evidence="4" id="KW-0378">Hydrolase</keyword>
<evidence type="ECO:0000259" key="2">
    <source>
        <dbReference type="SMART" id="SM00228"/>
    </source>
</evidence>
<dbReference type="Gene3D" id="2.30.42.10">
    <property type="match status" value="1"/>
</dbReference>
<dbReference type="PANTHER" id="PTHR32060">
    <property type="entry name" value="TAIL-SPECIFIC PROTEASE"/>
    <property type="match status" value="1"/>
</dbReference>
<dbReference type="InterPro" id="IPR001478">
    <property type="entry name" value="PDZ"/>
</dbReference>
<dbReference type="GO" id="GO:0030288">
    <property type="term" value="C:outer membrane-bounded periplasmic space"/>
    <property type="evidence" value="ECO:0007669"/>
    <property type="project" value="TreeGrafter"/>
</dbReference>
<dbReference type="SUPFAM" id="SSF50156">
    <property type="entry name" value="PDZ domain-like"/>
    <property type="match status" value="1"/>
</dbReference>
<protein>
    <submittedName>
        <fullName evidence="4">Carboxy-terminal protease</fullName>
    </submittedName>
</protein>
<dbReference type="GO" id="GO:0006508">
    <property type="term" value="P:proteolysis"/>
    <property type="evidence" value="ECO:0007669"/>
    <property type="project" value="UniProtKB-KW"/>
</dbReference>
<evidence type="ECO:0000256" key="1">
    <source>
        <dbReference type="SAM" id="MobiDB-lite"/>
    </source>
</evidence>
<name>A0A0G1Y0I0_9BACT</name>
<dbReference type="SMART" id="SM00245">
    <property type="entry name" value="TSPc"/>
    <property type="match status" value="1"/>
</dbReference>
<dbReference type="InterPro" id="IPR036034">
    <property type="entry name" value="PDZ_sf"/>
</dbReference>